<dbReference type="GO" id="GO:0003713">
    <property type="term" value="F:transcription coactivator activity"/>
    <property type="evidence" value="ECO:0007669"/>
    <property type="project" value="TreeGrafter"/>
</dbReference>
<dbReference type="Gene3D" id="1.10.20.10">
    <property type="entry name" value="Histone, subunit A"/>
    <property type="match status" value="1"/>
</dbReference>
<dbReference type="GO" id="GO:0005669">
    <property type="term" value="C:transcription factor TFIID complex"/>
    <property type="evidence" value="ECO:0007669"/>
    <property type="project" value="InterPro"/>
</dbReference>
<dbReference type="GO" id="GO:0046695">
    <property type="term" value="C:SLIK (SAGA-like) complex"/>
    <property type="evidence" value="ECO:0007669"/>
    <property type="project" value="InterPro"/>
</dbReference>
<keyword evidence="9" id="KW-0472">Membrane</keyword>
<dbReference type="GO" id="GO:0000124">
    <property type="term" value="C:SAGA complex"/>
    <property type="evidence" value="ECO:0007669"/>
    <property type="project" value="InterPro"/>
</dbReference>
<dbReference type="Pfam" id="PF07571">
    <property type="entry name" value="TAF6_C"/>
    <property type="match status" value="1"/>
</dbReference>
<comment type="similarity">
    <text evidence="2">Belongs to the TAF6 family.</text>
</comment>
<evidence type="ECO:0000259" key="10">
    <source>
        <dbReference type="SMART" id="SM00803"/>
    </source>
</evidence>
<evidence type="ECO:0000256" key="2">
    <source>
        <dbReference type="ARBA" id="ARBA00007688"/>
    </source>
</evidence>
<dbReference type="CDD" id="cd08050">
    <property type="entry name" value="TAF6C"/>
    <property type="match status" value="1"/>
</dbReference>
<dbReference type="InterPro" id="IPR004823">
    <property type="entry name" value="TAF_TATA-bd_Histone-like_dom"/>
</dbReference>
<dbReference type="InterPro" id="IPR011442">
    <property type="entry name" value="TAF6_C"/>
</dbReference>
<keyword evidence="5" id="KW-0539">Nucleus</keyword>
<dbReference type="PANTHER" id="PTHR10221:SF9">
    <property type="entry name" value="TRANSCRIPTION INITIATION FACTOR TFIID SUBUNIT 6"/>
    <property type="match status" value="1"/>
</dbReference>
<dbReference type="FunFam" id="1.25.40.770:FF:000001">
    <property type="entry name" value="Transcription initiation factor TFIID subunit 6"/>
    <property type="match status" value="1"/>
</dbReference>
<evidence type="ECO:0000256" key="4">
    <source>
        <dbReference type="ARBA" id="ARBA00023163"/>
    </source>
</evidence>
<evidence type="ECO:0000256" key="3">
    <source>
        <dbReference type="ARBA" id="ARBA00023015"/>
    </source>
</evidence>
<evidence type="ECO:0000256" key="8">
    <source>
        <dbReference type="SAM" id="MobiDB-lite"/>
    </source>
</evidence>
<dbReference type="Pfam" id="PF02969">
    <property type="entry name" value="TAF"/>
    <property type="match status" value="1"/>
</dbReference>
<feature type="compositionally biased region" description="Low complexity" evidence="8">
    <location>
        <begin position="546"/>
        <end position="566"/>
    </location>
</feature>
<dbReference type="SMART" id="SM00803">
    <property type="entry name" value="TAF"/>
    <property type="match status" value="1"/>
</dbReference>
<evidence type="ECO:0000313" key="12">
    <source>
        <dbReference type="Proteomes" id="UP000579812"/>
    </source>
</evidence>
<reference evidence="11 12" key="1">
    <citation type="submission" date="2020-04" db="EMBL/GenBank/DDBJ databases">
        <title>Chromosome-level genome assembly of a cyprinid fish Onychostoma macrolepis by integration of Nanopore Sequencing, Bionano and Hi-C technology.</title>
        <authorList>
            <person name="Wang D."/>
        </authorList>
    </citation>
    <scope>NUCLEOTIDE SEQUENCE [LARGE SCALE GENOMIC DNA]</scope>
    <source>
        <strain evidence="11">SWU-2019</strain>
        <tissue evidence="11">Muscle</tissue>
    </source>
</reference>
<comment type="caution">
    <text evidence="11">The sequence shown here is derived from an EMBL/GenBank/DDBJ whole genome shotgun (WGS) entry which is preliminary data.</text>
</comment>
<evidence type="ECO:0000256" key="7">
    <source>
        <dbReference type="ARBA" id="ARBA00080723"/>
    </source>
</evidence>
<evidence type="ECO:0000256" key="6">
    <source>
        <dbReference type="ARBA" id="ARBA00040091"/>
    </source>
</evidence>
<protein>
    <recommendedName>
        <fullName evidence="6">Transcription initiation factor TFIID subunit 6</fullName>
    </recommendedName>
    <alternativeName>
        <fullName evidence="7">Transcription initiation factor TFIID 70 kDa subunit</fullName>
    </alternativeName>
</protein>
<evidence type="ECO:0000313" key="11">
    <source>
        <dbReference type="EMBL" id="KAF4113639.1"/>
    </source>
</evidence>
<dbReference type="PANTHER" id="PTHR10221">
    <property type="entry name" value="TRANSCRIPTION INITIATION FACTOR TFIID SUBUNIT 6"/>
    <property type="match status" value="1"/>
</dbReference>
<organism evidence="11 12">
    <name type="scientific">Onychostoma macrolepis</name>
    <dbReference type="NCBI Taxonomy" id="369639"/>
    <lineage>
        <taxon>Eukaryota</taxon>
        <taxon>Metazoa</taxon>
        <taxon>Chordata</taxon>
        <taxon>Craniata</taxon>
        <taxon>Vertebrata</taxon>
        <taxon>Euteleostomi</taxon>
        <taxon>Actinopterygii</taxon>
        <taxon>Neopterygii</taxon>
        <taxon>Teleostei</taxon>
        <taxon>Ostariophysi</taxon>
        <taxon>Cypriniformes</taxon>
        <taxon>Cyprinidae</taxon>
        <taxon>Acrossocheilinae</taxon>
        <taxon>Onychostoma</taxon>
    </lineage>
</organism>
<feature type="compositionally biased region" description="Basic and acidic residues" evidence="8">
    <location>
        <begin position="190"/>
        <end position="202"/>
    </location>
</feature>
<keyword evidence="4" id="KW-0804">Transcription</keyword>
<dbReference type="FunFam" id="1.10.20.10:FF:000030">
    <property type="entry name" value="Transcription initiation factor TFIID subunit 6"/>
    <property type="match status" value="1"/>
</dbReference>
<evidence type="ECO:0000256" key="1">
    <source>
        <dbReference type="ARBA" id="ARBA00004123"/>
    </source>
</evidence>
<name>A0A7J6D349_9TELE</name>
<feature type="transmembrane region" description="Helical" evidence="9">
    <location>
        <begin position="772"/>
        <end position="796"/>
    </location>
</feature>
<feature type="transmembrane region" description="Helical" evidence="9">
    <location>
        <begin position="737"/>
        <end position="757"/>
    </location>
</feature>
<dbReference type="SUPFAM" id="SSF47113">
    <property type="entry name" value="Histone-fold"/>
    <property type="match status" value="1"/>
</dbReference>
<comment type="subcellular location">
    <subcellularLocation>
        <location evidence="1">Nucleus</location>
    </subcellularLocation>
</comment>
<dbReference type="InterPro" id="IPR009072">
    <property type="entry name" value="Histone-fold"/>
</dbReference>
<gene>
    <name evidence="11" type="ORF">G5714_006184</name>
</gene>
<dbReference type="Proteomes" id="UP000579812">
    <property type="component" value="Unassembled WGS sequence"/>
</dbReference>
<accession>A0A7J6D349</accession>
<keyword evidence="12" id="KW-1185">Reference proteome</keyword>
<feature type="transmembrane region" description="Helical" evidence="9">
    <location>
        <begin position="661"/>
        <end position="683"/>
    </location>
</feature>
<dbReference type="AlphaFoldDB" id="A0A7J6D349"/>
<evidence type="ECO:0000256" key="9">
    <source>
        <dbReference type="SAM" id="Phobius"/>
    </source>
</evidence>
<keyword evidence="9" id="KW-1133">Transmembrane helix</keyword>
<dbReference type="GO" id="GO:0051123">
    <property type="term" value="P:RNA polymerase II preinitiation complex assembly"/>
    <property type="evidence" value="ECO:0007669"/>
    <property type="project" value="TreeGrafter"/>
</dbReference>
<evidence type="ECO:0000256" key="5">
    <source>
        <dbReference type="ARBA" id="ARBA00023242"/>
    </source>
</evidence>
<dbReference type="GO" id="GO:0016251">
    <property type="term" value="F:RNA polymerase II general transcription initiation factor activity"/>
    <property type="evidence" value="ECO:0007669"/>
    <property type="project" value="InterPro"/>
</dbReference>
<dbReference type="GO" id="GO:0046982">
    <property type="term" value="F:protein heterodimerization activity"/>
    <property type="evidence" value="ECO:0007669"/>
    <property type="project" value="InterPro"/>
</dbReference>
<dbReference type="InterPro" id="IPR046344">
    <property type="entry name" value="TAF6_C_sf"/>
</dbReference>
<dbReference type="InterPro" id="IPR037796">
    <property type="entry name" value="TAF6"/>
</dbReference>
<proteinExistence type="inferred from homology"/>
<feature type="region of interest" description="Disordered" evidence="8">
    <location>
        <begin position="546"/>
        <end position="567"/>
    </location>
</feature>
<dbReference type="EMBL" id="JAAMOB010000005">
    <property type="protein sequence ID" value="KAF4113639.1"/>
    <property type="molecule type" value="Genomic_DNA"/>
</dbReference>
<dbReference type="CDD" id="cd22931">
    <property type="entry name" value="HFD_TAF6"/>
    <property type="match status" value="1"/>
</dbReference>
<feature type="region of interest" description="Disordered" evidence="8">
    <location>
        <begin position="142"/>
        <end position="202"/>
    </location>
</feature>
<feature type="transmembrane region" description="Helical" evidence="9">
    <location>
        <begin position="695"/>
        <end position="716"/>
    </location>
</feature>
<sequence>MAEERRQKLCSVILPTESMKAMAESVGVGSLQEDSCLALSEEVSYRIKEIAQDALKFMHHGKRRKLTTGDIDHALKLKNVEPLYGFQSQEFIPFRFASGGGRELHFYEEKEVDLSDIINTPLPRVPLDVSLKAHWLSIDGVQPAIPENPPPVPKEQQKTDSTEPLKAVKPGQEEEGSIQAKGQSVSSAEVKGKEKMRMKPRSTHELSVEQQLYYKEITEACVGSCEAKRAEALQSIATDPGLYQMLPRFSTFISEGVRVNVVQNNLALLIYLMRMVKALMDNPTLYLEKYLHELIPAVVTCIVSKQLCLRPDVDNHWALRDFAARLMAQSCKTFSTTTNNIQSRITKTFTKALLDDKTQWTTRYGCIAGLAELGHDVIKTLIIPRLSVEGARIKAVMDGPVVSNIDKIGADHVQSLLLKHCASVVAKTRPLPDVVDQYRADYGYLGTMLCSHVVKARAQAAFQAQTVNRTTLTITQPRPTLSMSQSGLSASSGSRAPSIIKVPSSLTLMSTRPGTPTQPSPPATKYIVMATSAGAASTQQVITLSSSQSGSPVTSTVPSTPTSLQPLVKLESGNTGAVSGSRPLQKYIVVSLPSSSSSLENKGSGVLPSSTSPISMESAVKLEPTRVSGVFSKFGQSEVKRMEDRSLLQNIRRPPKLSTPVLIISKLIVTALPIAQVSIGAIYLHDCPKQPYIPIYLLVSGVFALVLGLLSCLPCTQEPEDGTQSPLSSLCTAWNSLVSLFLFCWFIAGNVWIYSIYQPSYNTGTDYCNKTLYLFAFWTTTLVYILLGITFLGGCYDSLHTGCSKRPMFGNLRVQISKELCEGRMESHVWRASEATKLMDFGDPEPSHLPNLATLRKAKQERNALELGDKDPILSLQMLKHSAPHSGSIKDIGLDKFFCHYWSQTQMYMYKSLSKTSTNPSVSFDATGSVVRKLQRPNGMSGHVFLYQGVLAGNKSSSVPVVQMLSERHDVNAITHWLTEWIRAGAPTPKEVVSDFSLALLGALVKAFTPHPDLKTYINVCCGVLLGNQSAKVPPCFVRVDVAHCIKMICHWDCLKKKTHRIKDFFVRSMAQLLKSQSMDDARELLRSITIVALSETEGNDSSGVPLISERCKKYLKGRIAEECVIIPDVEGEDLEKADQTQWVGDQTQTDLRQWVTEICEESRLLASLIFRPQWKKALTFRSPPASGQSKVHHSVPLHSRQTLHQEKGSVQGKFLTVTVWENFCGLTLTWEATP</sequence>
<keyword evidence="3" id="KW-0805">Transcription regulation</keyword>
<dbReference type="Gene3D" id="1.25.40.770">
    <property type="entry name" value="TAF6, C-terminal HEAT repeat domain"/>
    <property type="match status" value="1"/>
</dbReference>
<keyword evidence="9" id="KW-0812">Transmembrane</keyword>
<feature type="domain" description="TATA box binding protein associated factor (TAF) histone-like fold" evidence="10">
    <location>
        <begin position="12"/>
        <end position="78"/>
    </location>
</feature>